<feature type="domain" description="L,D-TPase catalytic" evidence="7">
    <location>
        <begin position="457"/>
        <end position="579"/>
    </location>
</feature>
<dbReference type="GO" id="GO:0071555">
    <property type="term" value="P:cell wall organization"/>
    <property type="evidence" value="ECO:0007669"/>
    <property type="project" value="UniProtKB-UniRule"/>
</dbReference>
<comment type="pathway">
    <text evidence="1 6">Cell wall biogenesis; peptidoglycan biosynthesis.</text>
</comment>
<dbReference type="KEGG" id="caml:H6X83_03225"/>
<dbReference type="GO" id="GO:0008360">
    <property type="term" value="P:regulation of cell shape"/>
    <property type="evidence" value="ECO:0007669"/>
    <property type="project" value="UniProtKB-UniRule"/>
</dbReference>
<dbReference type="Gene3D" id="2.40.440.10">
    <property type="entry name" value="L,D-transpeptidase catalytic domain-like"/>
    <property type="match status" value="1"/>
</dbReference>
<dbReference type="GO" id="GO:0005576">
    <property type="term" value="C:extracellular region"/>
    <property type="evidence" value="ECO:0007669"/>
    <property type="project" value="TreeGrafter"/>
</dbReference>
<evidence type="ECO:0000313" key="9">
    <source>
        <dbReference type="Proteomes" id="UP000516046"/>
    </source>
</evidence>
<dbReference type="Proteomes" id="UP000516046">
    <property type="component" value="Chromosome"/>
</dbReference>
<evidence type="ECO:0000256" key="3">
    <source>
        <dbReference type="ARBA" id="ARBA00022960"/>
    </source>
</evidence>
<dbReference type="PROSITE" id="PS52029">
    <property type="entry name" value="LD_TPASE"/>
    <property type="match status" value="1"/>
</dbReference>
<evidence type="ECO:0000256" key="1">
    <source>
        <dbReference type="ARBA" id="ARBA00004752"/>
    </source>
</evidence>
<evidence type="ECO:0000256" key="5">
    <source>
        <dbReference type="ARBA" id="ARBA00023316"/>
    </source>
</evidence>
<organism evidence="8 9">
    <name type="scientific">Caproicibacterium amylolyticum</name>
    <dbReference type="NCBI Taxonomy" id="2766537"/>
    <lineage>
        <taxon>Bacteria</taxon>
        <taxon>Bacillati</taxon>
        <taxon>Bacillota</taxon>
        <taxon>Clostridia</taxon>
        <taxon>Eubacteriales</taxon>
        <taxon>Oscillospiraceae</taxon>
        <taxon>Caproicibacterium</taxon>
    </lineage>
</organism>
<dbReference type="InterPro" id="IPR005490">
    <property type="entry name" value="LD_TPept_cat_dom"/>
</dbReference>
<evidence type="ECO:0000256" key="4">
    <source>
        <dbReference type="ARBA" id="ARBA00022984"/>
    </source>
</evidence>
<dbReference type="GO" id="GO:0071972">
    <property type="term" value="F:peptidoglycan L,D-transpeptidase activity"/>
    <property type="evidence" value="ECO:0007669"/>
    <property type="project" value="TreeGrafter"/>
</dbReference>
<evidence type="ECO:0000259" key="7">
    <source>
        <dbReference type="PROSITE" id="PS52029"/>
    </source>
</evidence>
<dbReference type="GO" id="GO:0018104">
    <property type="term" value="P:peptidoglycan-protein cross-linking"/>
    <property type="evidence" value="ECO:0007669"/>
    <property type="project" value="TreeGrafter"/>
</dbReference>
<proteinExistence type="predicted"/>
<evidence type="ECO:0000256" key="2">
    <source>
        <dbReference type="ARBA" id="ARBA00022679"/>
    </source>
</evidence>
<keyword evidence="3 6" id="KW-0133">Cell shape</keyword>
<accession>A0A7G9WL49</accession>
<dbReference type="AlphaFoldDB" id="A0A7G9WL49"/>
<feature type="active site" description="Proton donor/acceptor" evidence="6">
    <location>
        <position position="529"/>
    </location>
</feature>
<sequence>MDTTGRYTFQGLGKSYSLLIKTSSNVLPVCTSVDPSVMTASQPVWDSRLNGYMCKLTSVGEGETALTVQAGGTKKVLETAVTIPPTKLWMDTSSYQFYSPGQQYTVLLRTTPDTKLAVATSDVSVAAAGQPVWNKGVNGYLCRLTAGKEGEATVTFTAGKTVRTLTVEVSYKPVMITRDTYSYTFRTPGQKYTMFVKTATNICPQILSSDEKVVTGITTVWNAKKKGYYCTMQAGETAGKADVSITAGSTTVTVSVTTDLRADTISLDTSSYQFHYRNQSYQMLAKFSSGAVPVISVSNPSVVSVGTSKDKSGSFFVYVTAKANGEADVFVRAGSTTAKMHAAVDFQPINILSSTGSCSFTGASQSSIITFYTSYNLAPKFSTSNSRVVAVQNLGWSTSANGYQCKVIAGGEGSASVTASIAGVAGKSVSATVKYPMPTTEQSMLQHAQRYSSGTGYLLTVDTANHRVGVYTGRQGHWKQLYNWACANGAAGTPTVKGEFTVQARGYYFDSGYARCFYYTQFYGGYMFHSVLYTQTATPTSTIDGRVGMALSHGCVRLQLANAKWINQNIPWSTKVAVY</sequence>
<reference evidence="8 9" key="1">
    <citation type="submission" date="2020-08" db="EMBL/GenBank/DDBJ databases">
        <authorList>
            <person name="Ren C."/>
            <person name="Gu Y."/>
            <person name="Xu Y."/>
        </authorList>
    </citation>
    <scope>NUCLEOTIDE SEQUENCE [LARGE SCALE GENOMIC DNA]</scope>
    <source>
        <strain evidence="8 9">LBM18003</strain>
    </source>
</reference>
<dbReference type="InterPro" id="IPR050979">
    <property type="entry name" value="LD-transpeptidase"/>
</dbReference>
<dbReference type="UniPathway" id="UPA00219"/>
<protein>
    <submittedName>
        <fullName evidence="8">L,D-transpeptidase</fullName>
    </submittedName>
</protein>
<keyword evidence="5 6" id="KW-0961">Cell wall biogenesis/degradation</keyword>
<gene>
    <name evidence="8" type="ORF">H6X83_03225</name>
</gene>
<dbReference type="EMBL" id="CP060696">
    <property type="protein sequence ID" value="QNO19411.1"/>
    <property type="molecule type" value="Genomic_DNA"/>
</dbReference>
<dbReference type="Pfam" id="PF03734">
    <property type="entry name" value="YkuD"/>
    <property type="match status" value="1"/>
</dbReference>
<keyword evidence="9" id="KW-1185">Reference proteome</keyword>
<evidence type="ECO:0000313" key="8">
    <source>
        <dbReference type="EMBL" id="QNO19411.1"/>
    </source>
</evidence>
<dbReference type="PANTHER" id="PTHR30582">
    <property type="entry name" value="L,D-TRANSPEPTIDASE"/>
    <property type="match status" value="1"/>
</dbReference>
<name>A0A7G9WL49_9FIRM</name>
<evidence type="ECO:0000256" key="6">
    <source>
        <dbReference type="PROSITE-ProRule" id="PRU01373"/>
    </source>
</evidence>
<dbReference type="GO" id="GO:0016740">
    <property type="term" value="F:transferase activity"/>
    <property type="evidence" value="ECO:0007669"/>
    <property type="project" value="UniProtKB-KW"/>
</dbReference>
<dbReference type="InterPro" id="IPR038063">
    <property type="entry name" value="Transpep_catalytic_dom"/>
</dbReference>
<feature type="active site" description="Nucleophile" evidence="6">
    <location>
        <position position="555"/>
    </location>
</feature>
<keyword evidence="2" id="KW-0808">Transferase</keyword>
<dbReference type="PANTHER" id="PTHR30582:SF2">
    <property type="entry name" value="L,D-TRANSPEPTIDASE YCIB-RELATED"/>
    <property type="match status" value="1"/>
</dbReference>
<keyword evidence="4 6" id="KW-0573">Peptidoglycan synthesis</keyword>
<dbReference type="CDD" id="cd16913">
    <property type="entry name" value="YkuD_like"/>
    <property type="match status" value="1"/>
</dbReference>
<dbReference type="SUPFAM" id="SSF141523">
    <property type="entry name" value="L,D-transpeptidase catalytic domain-like"/>
    <property type="match status" value="1"/>
</dbReference>